<keyword evidence="5 6" id="KW-0009">Actin-binding</keyword>
<feature type="non-terminal residue" evidence="8">
    <location>
        <position position="568"/>
    </location>
</feature>
<dbReference type="SMART" id="SM00242">
    <property type="entry name" value="MYSc"/>
    <property type="match status" value="1"/>
</dbReference>
<feature type="domain" description="Myosin motor" evidence="7">
    <location>
        <begin position="65"/>
        <end position="568"/>
    </location>
</feature>
<dbReference type="InterPro" id="IPR036961">
    <property type="entry name" value="Kinesin_motor_dom_sf"/>
</dbReference>
<dbReference type="PROSITE" id="PS51456">
    <property type="entry name" value="MYOSIN_MOTOR"/>
    <property type="match status" value="1"/>
</dbReference>
<keyword evidence="3 6" id="KW-0518">Myosin</keyword>
<dbReference type="Pfam" id="PF00063">
    <property type="entry name" value="Myosin_head"/>
    <property type="match status" value="1"/>
</dbReference>
<dbReference type="PANTHER" id="PTHR46049">
    <property type="entry name" value="AGAP003327-PA"/>
    <property type="match status" value="1"/>
</dbReference>
<dbReference type="OrthoDB" id="6108017at2759"/>
<comment type="similarity">
    <text evidence="6">Belongs to the TRAFAC class myosin-kinesin ATPase superfamily. Myosin family.</text>
</comment>
<protein>
    <recommendedName>
        <fullName evidence="7">Myosin motor domain-containing protein</fullName>
    </recommendedName>
</protein>
<keyword evidence="1 6" id="KW-0547">Nucleotide-binding</keyword>
<dbReference type="eggNOG" id="KOG4229">
    <property type="taxonomic scope" value="Eukaryota"/>
</dbReference>
<name>A0A0L0FSL8_9EUKA</name>
<dbReference type="InterPro" id="IPR027417">
    <property type="entry name" value="P-loop_NTPase"/>
</dbReference>
<dbReference type="Gene3D" id="1.20.58.530">
    <property type="match status" value="1"/>
</dbReference>
<dbReference type="GO" id="GO:0016459">
    <property type="term" value="C:myosin complex"/>
    <property type="evidence" value="ECO:0007669"/>
    <property type="project" value="UniProtKB-KW"/>
</dbReference>
<keyword evidence="4 6" id="KW-0505">Motor protein</keyword>
<organism evidence="8 9">
    <name type="scientific">Sphaeroforma arctica JP610</name>
    <dbReference type="NCBI Taxonomy" id="667725"/>
    <lineage>
        <taxon>Eukaryota</taxon>
        <taxon>Ichthyosporea</taxon>
        <taxon>Ichthyophonida</taxon>
        <taxon>Sphaeroforma</taxon>
    </lineage>
</organism>
<dbReference type="CDD" id="cd00124">
    <property type="entry name" value="MYSc"/>
    <property type="match status" value="1"/>
</dbReference>
<dbReference type="SUPFAM" id="SSF52540">
    <property type="entry name" value="P-loop containing nucleoside triphosphate hydrolases"/>
    <property type="match status" value="1"/>
</dbReference>
<evidence type="ECO:0000256" key="4">
    <source>
        <dbReference type="ARBA" id="ARBA00023175"/>
    </source>
</evidence>
<sequence>MRTILLQHVPTIRECGPVRAVLYSPVFTLCELLHRHTATQLNKIVKKVEEITLDNCLRMSSDSVRGVEDMSALTDMHLEAILRNICVRMREQKIYTFVGSIVIAMNPYKTIEGMYTDEMRNQYANARLGDLPPHAYAISREAYCRLQEKAENQVVLISGESGAGKTETAKILIQHLSMMCGGGVGHILQQIKDSSPLLESLGNAKTVYNNNSSRFGKFIEIQYDTRYQINGARTSDYLLEKSRVTKQNKGERNFHIFYQLVRATPPQLKERFQLGQCEDFHYLNQSGCTGVDTIKDDKHFAEFQQSMTILNMAPQAQTDLLAILAGILHLGNVSFTNKAGAKVADRQALVIVEDLLGVSACALESGLTTKTLIMRGEKVVSNLSVDQAADSRDALAMNLYAGLFKFVVGHINSVMMSGEKQFIGVLDIFGFENFEVNSLEQFCINYANEKLAHYFNNHIFGMEQAEYKLEGIRWDAIDFKDNLPCLELIEARMGVIALLDEESRFQKATPDTLIEKLKQNHNKHSYFSEQRLRKDAFGVVHYAGTVVYDVNSFLDKNRDTFKDDLLEV</sequence>
<dbReference type="Gene3D" id="1.20.120.720">
    <property type="entry name" value="Myosin VI head, motor domain, U50 subdomain"/>
    <property type="match status" value="1"/>
</dbReference>
<accession>A0A0L0FSL8</accession>
<dbReference type="GO" id="GO:0003779">
    <property type="term" value="F:actin binding"/>
    <property type="evidence" value="ECO:0007669"/>
    <property type="project" value="UniProtKB-KW"/>
</dbReference>
<dbReference type="RefSeq" id="XP_014153677.1">
    <property type="nucleotide sequence ID" value="XM_014298202.1"/>
</dbReference>
<evidence type="ECO:0000259" key="7">
    <source>
        <dbReference type="PROSITE" id="PS51456"/>
    </source>
</evidence>
<reference evidence="8 9" key="1">
    <citation type="submission" date="2011-02" db="EMBL/GenBank/DDBJ databases">
        <title>The Genome Sequence of Sphaeroforma arctica JP610.</title>
        <authorList>
            <consortium name="The Broad Institute Genome Sequencing Platform"/>
            <person name="Russ C."/>
            <person name="Cuomo C."/>
            <person name="Young S.K."/>
            <person name="Zeng Q."/>
            <person name="Gargeya S."/>
            <person name="Alvarado L."/>
            <person name="Berlin A."/>
            <person name="Chapman S.B."/>
            <person name="Chen Z."/>
            <person name="Freedman E."/>
            <person name="Gellesch M."/>
            <person name="Goldberg J."/>
            <person name="Griggs A."/>
            <person name="Gujja S."/>
            <person name="Heilman E."/>
            <person name="Heiman D."/>
            <person name="Howarth C."/>
            <person name="Mehta T."/>
            <person name="Neiman D."/>
            <person name="Pearson M."/>
            <person name="Roberts A."/>
            <person name="Saif S."/>
            <person name="Shea T."/>
            <person name="Shenoy N."/>
            <person name="Sisk P."/>
            <person name="Stolte C."/>
            <person name="Sykes S."/>
            <person name="White J."/>
            <person name="Yandava C."/>
            <person name="Burger G."/>
            <person name="Gray M.W."/>
            <person name="Holland P.W.H."/>
            <person name="King N."/>
            <person name="Lang F.B.F."/>
            <person name="Roger A.J."/>
            <person name="Ruiz-Trillo I."/>
            <person name="Haas B."/>
            <person name="Nusbaum C."/>
            <person name="Birren B."/>
        </authorList>
    </citation>
    <scope>NUCLEOTIDE SEQUENCE [LARGE SCALE GENOMIC DNA]</scope>
    <source>
        <strain evidence="8 9">JP610</strain>
    </source>
</reference>
<evidence type="ECO:0000256" key="6">
    <source>
        <dbReference type="PROSITE-ProRule" id="PRU00782"/>
    </source>
</evidence>
<dbReference type="EMBL" id="KQ242247">
    <property type="protein sequence ID" value="KNC79775.1"/>
    <property type="molecule type" value="Genomic_DNA"/>
</dbReference>
<dbReference type="STRING" id="667725.A0A0L0FSL8"/>
<dbReference type="Gene3D" id="1.10.10.820">
    <property type="match status" value="1"/>
</dbReference>
<evidence type="ECO:0000313" key="9">
    <source>
        <dbReference type="Proteomes" id="UP000054560"/>
    </source>
</evidence>
<evidence type="ECO:0000256" key="2">
    <source>
        <dbReference type="ARBA" id="ARBA00022840"/>
    </source>
</evidence>
<dbReference type="Gene3D" id="3.40.850.10">
    <property type="entry name" value="Kinesin motor domain"/>
    <property type="match status" value="1"/>
</dbReference>
<dbReference type="InterPro" id="IPR001609">
    <property type="entry name" value="Myosin_head_motor_dom-like"/>
</dbReference>
<dbReference type="GeneID" id="25908352"/>
<dbReference type="FunFam" id="1.10.10.820:FF:000001">
    <property type="entry name" value="Myosin heavy chain"/>
    <property type="match status" value="1"/>
</dbReference>
<proteinExistence type="inferred from homology"/>
<feature type="binding site" evidence="6">
    <location>
        <begin position="159"/>
        <end position="166"/>
    </location>
    <ligand>
        <name>ATP</name>
        <dbReference type="ChEBI" id="CHEBI:30616"/>
    </ligand>
</feature>
<keyword evidence="2 6" id="KW-0067">ATP-binding</keyword>
<comment type="caution">
    <text evidence="6">Lacks conserved residue(s) required for the propagation of feature annotation.</text>
</comment>
<evidence type="ECO:0000256" key="3">
    <source>
        <dbReference type="ARBA" id="ARBA00023123"/>
    </source>
</evidence>
<gene>
    <name evidence="8" type="ORF">SARC_07848</name>
</gene>
<dbReference type="PANTHER" id="PTHR46049:SF5">
    <property type="entry name" value="PLECKSTRIN HOMOLOGY DOMAIN-CONTAINING FAMILY H MEMBER 3"/>
    <property type="match status" value="1"/>
</dbReference>
<dbReference type="GO" id="GO:0005524">
    <property type="term" value="F:ATP binding"/>
    <property type="evidence" value="ECO:0007669"/>
    <property type="project" value="UniProtKB-UniRule"/>
</dbReference>
<keyword evidence="9" id="KW-1185">Reference proteome</keyword>
<evidence type="ECO:0000313" key="8">
    <source>
        <dbReference type="EMBL" id="KNC79775.1"/>
    </source>
</evidence>
<evidence type="ECO:0000256" key="5">
    <source>
        <dbReference type="ARBA" id="ARBA00023203"/>
    </source>
</evidence>
<dbReference type="AlphaFoldDB" id="A0A0L0FSL8"/>
<dbReference type="PRINTS" id="PR00193">
    <property type="entry name" value="MYOSINHEAVY"/>
</dbReference>
<dbReference type="GO" id="GO:0003774">
    <property type="term" value="F:cytoskeletal motor activity"/>
    <property type="evidence" value="ECO:0007669"/>
    <property type="project" value="UniProtKB-UniRule"/>
</dbReference>
<dbReference type="InterPro" id="IPR051724">
    <property type="entry name" value="Actin_motor_Myosin"/>
</dbReference>
<evidence type="ECO:0000256" key="1">
    <source>
        <dbReference type="ARBA" id="ARBA00022741"/>
    </source>
</evidence>
<dbReference type="Proteomes" id="UP000054560">
    <property type="component" value="Unassembled WGS sequence"/>
</dbReference>